<dbReference type="AlphaFoldDB" id="A0A513TXT0"/>
<evidence type="ECO:0000313" key="3">
    <source>
        <dbReference type="EMBL" id="QDF82163.1"/>
    </source>
</evidence>
<organism evidence="3">
    <name type="scientific">Drosophila primaeva</name>
    <dbReference type="NCBI Taxonomy" id="46814"/>
    <lineage>
        <taxon>Eukaryota</taxon>
        <taxon>Metazoa</taxon>
        <taxon>Ecdysozoa</taxon>
        <taxon>Arthropoda</taxon>
        <taxon>Hexapoda</taxon>
        <taxon>Insecta</taxon>
        <taxon>Pterygota</taxon>
        <taxon>Neoptera</taxon>
        <taxon>Endopterygota</taxon>
        <taxon>Diptera</taxon>
        <taxon>Brachycera</taxon>
        <taxon>Muscomorpha</taxon>
        <taxon>Ephydroidea</taxon>
        <taxon>Drosophilidae</taxon>
        <taxon>Drosophila</taxon>
        <taxon>Hawaiian Drosophila</taxon>
    </lineage>
</organism>
<feature type="chain" id="PRO_5022143524" evidence="1">
    <location>
        <begin position="18"/>
        <end position="317"/>
    </location>
</feature>
<dbReference type="GO" id="GO:0003824">
    <property type="term" value="F:catalytic activity"/>
    <property type="evidence" value="ECO:0007669"/>
    <property type="project" value="InterPro"/>
</dbReference>
<dbReference type="InterPro" id="IPR036691">
    <property type="entry name" value="Endo/exonu/phosph_ase_sf"/>
</dbReference>
<name>A0A513TXT0_9MUSC</name>
<evidence type="ECO:0000259" key="2">
    <source>
        <dbReference type="Pfam" id="PF03372"/>
    </source>
</evidence>
<reference evidence="3" key="1">
    <citation type="journal article" date="2019" name="Mol. Biol. Evol.">
        <title>Horizontal transfer of bacterial cytolethal distending toxin B genes to insects.</title>
        <authorList>
            <person name="Verster K.I."/>
            <person name="Wisecaver J.H."/>
            <person name="Karageorgi M."/>
            <person name="Duncan R.P."/>
            <person name="Gloss A.D."/>
            <person name="Armstrong E."/>
            <person name="Price D.K."/>
            <person name="Menon A.R."/>
            <person name="Ali Z.M."/>
            <person name="Whiteman N.K."/>
        </authorList>
    </citation>
    <scope>NUCLEOTIDE SEQUENCE</scope>
    <source>
        <strain evidence="3">Dpri</strain>
    </source>
</reference>
<dbReference type="SUPFAM" id="SSF56219">
    <property type="entry name" value="DNase I-like"/>
    <property type="match status" value="1"/>
</dbReference>
<evidence type="ECO:0000256" key="1">
    <source>
        <dbReference type="SAM" id="SignalP"/>
    </source>
</evidence>
<dbReference type="InterPro" id="IPR005135">
    <property type="entry name" value="Endo/exonuclease/phosphatase"/>
</dbReference>
<feature type="signal peptide" evidence="1">
    <location>
        <begin position="1"/>
        <end position="17"/>
    </location>
</feature>
<keyword evidence="1" id="KW-0732">Signal</keyword>
<dbReference type="Pfam" id="PF03372">
    <property type="entry name" value="Exo_endo_phos"/>
    <property type="match status" value="1"/>
</dbReference>
<dbReference type="EMBL" id="MH884659">
    <property type="protein sequence ID" value="QDF82163.1"/>
    <property type="molecule type" value="Genomic_DNA"/>
</dbReference>
<sequence length="317" mass="36203">MNIFVLVFGLLFAVVASQDFRFLTWNTGGSRWNEVKELLSDYEVLGIQEAGRLPTVFGHLQPIVARFWTVGLFNGDIVLTPFDSGVTAYMFLHNNVRYYMYYYDRIVEDPQTQQQNKDTRKQNLAIISRQEAQDVYVIPPHSSDWLRLDVNRPIIGINYSGSIVFTTHTDPNRATNEIDATIAFVARFMTTPNQVQKLWILMGDFNALPESIHLPQVPQQYFINSVYPLDVTRPNRSLRGGTVIDYAICGGPIYATFRADTIIGGSSDHFPVAIQMYVEQPIRPPQLPQQLATMAPRVLLPPLPRSLATNRQRIRYY</sequence>
<gene>
    <name evidence="3" type="primary">cdtB</name>
</gene>
<dbReference type="Gene3D" id="3.60.10.10">
    <property type="entry name" value="Endonuclease/exonuclease/phosphatase"/>
    <property type="match status" value="1"/>
</dbReference>
<accession>A0A513TXT0</accession>
<protein>
    <submittedName>
        <fullName evidence="3">Cytolethal distending toxin B</fullName>
    </submittedName>
</protein>
<proteinExistence type="predicted"/>
<feature type="domain" description="Endonuclease/exonuclease/phosphatase" evidence="2">
    <location>
        <begin position="23"/>
        <end position="269"/>
    </location>
</feature>